<accession>A0ABR3V442</accession>
<protein>
    <submittedName>
        <fullName evidence="2">Uncharacterized protein</fullName>
    </submittedName>
</protein>
<feature type="compositionally biased region" description="Basic and acidic residues" evidence="1">
    <location>
        <begin position="161"/>
        <end position="171"/>
    </location>
</feature>
<keyword evidence="3" id="KW-1185">Reference proteome</keyword>
<sequence length="353" mass="38511">MPDLLVEDGDAAEGTAQPLGVVLLELGVDRLEEGPDEGHLPSRARDRSLVPDVRDCEREGGLSAKGPGPGETGELMAQLTLVIGDEDGENSRKDCPGAGVGEIFDEGFDLGRDIDGAKFNGRQRRGGRVGSHCASWWWWRSRSVQTVVLVESLQNTEDEDRTGAPENNKEEKRKRRRASAASSKARRGQQEHTHTSRTHTGLKVEKEVLWEGAQQGTGRKEKRKMECCHGVCGPQRQGVERSLPRARDRKVSKRRTVSEAWKLGCATHVTAGVSGRIWESSTIPTLLPLACGLLGLGWRGARQNLSGSSVCSMARSWGLRSVMQSIPTRLSDEPSPSLLKPFPGRIQQQEGAG</sequence>
<reference evidence="2 3" key="1">
    <citation type="journal article" date="2024" name="Commun. Biol.">
        <title>Comparative genomic analysis of thermophilic fungi reveals convergent evolutionary adaptations and gene losses.</title>
        <authorList>
            <person name="Steindorff A.S."/>
            <person name="Aguilar-Pontes M.V."/>
            <person name="Robinson A.J."/>
            <person name="Andreopoulos B."/>
            <person name="LaButti K."/>
            <person name="Kuo A."/>
            <person name="Mondo S."/>
            <person name="Riley R."/>
            <person name="Otillar R."/>
            <person name="Haridas S."/>
            <person name="Lipzen A."/>
            <person name="Grimwood J."/>
            <person name="Schmutz J."/>
            <person name="Clum A."/>
            <person name="Reid I.D."/>
            <person name="Moisan M.C."/>
            <person name="Butler G."/>
            <person name="Nguyen T.T.M."/>
            <person name="Dewar K."/>
            <person name="Conant G."/>
            <person name="Drula E."/>
            <person name="Henrissat B."/>
            <person name="Hansel C."/>
            <person name="Singer S."/>
            <person name="Hutchinson M.I."/>
            <person name="de Vries R.P."/>
            <person name="Natvig D.O."/>
            <person name="Powell A.J."/>
            <person name="Tsang A."/>
            <person name="Grigoriev I.V."/>
        </authorList>
    </citation>
    <scope>NUCLEOTIDE SEQUENCE [LARGE SCALE GENOMIC DNA]</scope>
    <source>
        <strain evidence="2 3">CBS 620.91</strain>
    </source>
</reference>
<feature type="region of interest" description="Disordered" evidence="1">
    <location>
        <begin position="329"/>
        <end position="353"/>
    </location>
</feature>
<evidence type="ECO:0000313" key="3">
    <source>
        <dbReference type="Proteomes" id="UP001583172"/>
    </source>
</evidence>
<evidence type="ECO:0000256" key="1">
    <source>
        <dbReference type="SAM" id="MobiDB-lite"/>
    </source>
</evidence>
<comment type="caution">
    <text evidence="2">The sequence shown here is derived from an EMBL/GenBank/DDBJ whole genome shotgun (WGS) entry which is preliminary data.</text>
</comment>
<dbReference type="EMBL" id="JAZGSY010000475">
    <property type="protein sequence ID" value="KAL1836043.1"/>
    <property type="molecule type" value="Genomic_DNA"/>
</dbReference>
<dbReference type="Proteomes" id="UP001583172">
    <property type="component" value="Unassembled WGS sequence"/>
</dbReference>
<gene>
    <name evidence="2" type="ORF">VTJ49DRAFT_5639</name>
</gene>
<evidence type="ECO:0000313" key="2">
    <source>
        <dbReference type="EMBL" id="KAL1836043.1"/>
    </source>
</evidence>
<proteinExistence type="predicted"/>
<feature type="region of interest" description="Disordered" evidence="1">
    <location>
        <begin position="155"/>
        <end position="204"/>
    </location>
</feature>
<name>A0ABR3V442_HUMIN</name>
<organism evidence="2 3">
    <name type="scientific">Humicola insolens</name>
    <name type="common">Soft-rot fungus</name>
    <dbReference type="NCBI Taxonomy" id="85995"/>
    <lineage>
        <taxon>Eukaryota</taxon>
        <taxon>Fungi</taxon>
        <taxon>Dikarya</taxon>
        <taxon>Ascomycota</taxon>
        <taxon>Pezizomycotina</taxon>
        <taxon>Sordariomycetes</taxon>
        <taxon>Sordariomycetidae</taxon>
        <taxon>Sordariales</taxon>
        <taxon>Chaetomiaceae</taxon>
        <taxon>Mycothermus</taxon>
    </lineage>
</organism>